<dbReference type="Gene3D" id="3.60.21.10">
    <property type="match status" value="1"/>
</dbReference>
<protein>
    <submittedName>
        <fullName evidence="3">Metallophosphoesterase</fullName>
    </submittedName>
</protein>
<dbReference type="PANTHER" id="PTHR22953:SF153">
    <property type="entry name" value="PURPLE ACID PHOSPHATASE"/>
    <property type="match status" value="1"/>
</dbReference>
<keyword evidence="1" id="KW-0732">Signal</keyword>
<dbReference type="Proteomes" id="UP000777784">
    <property type="component" value="Unassembled WGS sequence"/>
</dbReference>
<dbReference type="GO" id="GO:0003993">
    <property type="term" value="F:acid phosphatase activity"/>
    <property type="evidence" value="ECO:0007669"/>
    <property type="project" value="InterPro"/>
</dbReference>
<dbReference type="AlphaFoldDB" id="A0A948W6M0"/>
<dbReference type="EMBL" id="JAHJDP010000037">
    <property type="protein sequence ID" value="MBU2690791.1"/>
    <property type="molecule type" value="Genomic_DNA"/>
</dbReference>
<feature type="domain" description="Calcineurin-like phosphoesterase" evidence="2">
    <location>
        <begin position="124"/>
        <end position="383"/>
    </location>
</feature>
<dbReference type="CDD" id="cd00838">
    <property type="entry name" value="MPP_superfamily"/>
    <property type="match status" value="1"/>
</dbReference>
<evidence type="ECO:0000313" key="4">
    <source>
        <dbReference type="Proteomes" id="UP000777784"/>
    </source>
</evidence>
<dbReference type="Pfam" id="PF00149">
    <property type="entry name" value="Metallophos"/>
    <property type="match status" value="1"/>
</dbReference>
<evidence type="ECO:0000313" key="3">
    <source>
        <dbReference type="EMBL" id="MBU2690791.1"/>
    </source>
</evidence>
<comment type="caution">
    <text evidence="3">The sequence shown here is derived from an EMBL/GenBank/DDBJ whole genome shotgun (WGS) entry which is preliminary data.</text>
</comment>
<proteinExistence type="predicted"/>
<evidence type="ECO:0000256" key="1">
    <source>
        <dbReference type="ARBA" id="ARBA00022729"/>
    </source>
</evidence>
<sequence>MSQNADRGFYPVTGPYWTPAGEGSVWASLILAFPLEKHGQELGSLPPQAVLELKRRGQTARFLPDEQPPSPVWPGVLAARFQVECKRWDSYRMLGKRWETAWMSLPRSCRADDPDRSPETPPEFLILSDLQLLPLIASTIPAAMDRHLKDPVDGVLFAGDMVTHPERREDWWGDSTGRSFFDLTSPVASPGLLATSLLIPCPGNHDISSAYGATAEERFDNVKPDDWNLRVYSHLFPLPRHSAAFQELRRNVAGPGIGPSDYYANRLGDVWIGSLFVTRAYVSGNHDACTGPAYESPGRFIFEPVTMGSPQYRWLEEQLRSPACRSARVRIVLMHHGIYAQGHSALPPFGYPPDYEEDLLVRDLVPLLKEGCVDLVVNGHNHIVNHRIVDGIHYVESSHTGVTYQPYKRLPDGEWSPEPWGHPSRLLMHEPDTGFFSILHTNGVGRLQTFRVDPGGRGAVSLVDETVLDFTF</sequence>
<dbReference type="InterPro" id="IPR039331">
    <property type="entry name" value="PAPs-like"/>
</dbReference>
<dbReference type="PANTHER" id="PTHR22953">
    <property type="entry name" value="ACID PHOSPHATASE RELATED"/>
    <property type="match status" value="1"/>
</dbReference>
<dbReference type="InterPro" id="IPR004843">
    <property type="entry name" value="Calcineurin-like_PHP"/>
</dbReference>
<name>A0A948W6M0_UNCEI</name>
<dbReference type="InterPro" id="IPR029052">
    <property type="entry name" value="Metallo-depent_PP-like"/>
</dbReference>
<gene>
    <name evidence="3" type="ORF">KJ970_07660</name>
</gene>
<organism evidence="3 4">
    <name type="scientific">Eiseniibacteriota bacterium</name>
    <dbReference type="NCBI Taxonomy" id="2212470"/>
    <lineage>
        <taxon>Bacteria</taxon>
        <taxon>Candidatus Eiseniibacteriota</taxon>
    </lineage>
</organism>
<accession>A0A948W6M0</accession>
<reference evidence="3" key="1">
    <citation type="submission" date="2021-05" db="EMBL/GenBank/DDBJ databases">
        <title>Energy efficiency and biological interactions define the core microbiome of deep oligotrophic groundwater.</title>
        <authorList>
            <person name="Mehrshad M."/>
            <person name="Lopez-Fernandez M."/>
            <person name="Bell E."/>
            <person name="Bernier-Latmani R."/>
            <person name="Bertilsson S."/>
            <person name="Dopson M."/>
        </authorList>
    </citation>
    <scope>NUCLEOTIDE SEQUENCE</scope>
    <source>
        <strain evidence="3">Modern_marine.mb.64</strain>
    </source>
</reference>
<dbReference type="SUPFAM" id="SSF56300">
    <property type="entry name" value="Metallo-dependent phosphatases"/>
    <property type="match status" value="1"/>
</dbReference>
<evidence type="ECO:0000259" key="2">
    <source>
        <dbReference type="Pfam" id="PF00149"/>
    </source>
</evidence>